<dbReference type="InterPro" id="IPR027385">
    <property type="entry name" value="Beta-barrel_OMP"/>
</dbReference>
<keyword evidence="1" id="KW-0732">Signal</keyword>
<sequence>MKLKTVILPIAALLFAGQVMANPYIGASFLYSDYQVKNDVLDLSDTNSGYNLYAGYAINSLLSVEAGYADFVDTNKDLEHIYSNAWLASAKLTLPITIFDIYGRLGVGHFQNNIKDSDDIYYGVGAGVKLGPARIALEYTQYEAKVVENSYALSAEFHF</sequence>
<dbReference type="EMBL" id="JXXR01000020">
    <property type="protein sequence ID" value="KJY69307.1"/>
    <property type="molecule type" value="Genomic_DNA"/>
</dbReference>
<feature type="domain" description="Outer membrane protein beta-barrel" evidence="2">
    <location>
        <begin position="20"/>
        <end position="145"/>
    </location>
</feature>
<dbReference type="AlphaFoldDB" id="A0A837G2V4"/>
<comment type="caution">
    <text evidence="3">The sequence shown here is derived from an EMBL/GenBank/DDBJ whole genome shotgun (WGS) entry which is preliminary data.</text>
</comment>
<accession>A0A837G2V4</accession>
<gene>
    <name evidence="3" type="ORF">TW71_18750</name>
</gene>
<dbReference type="Pfam" id="PF13505">
    <property type="entry name" value="OMP_b-brl"/>
    <property type="match status" value="1"/>
</dbReference>
<reference evidence="3" key="1">
    <citation type="journal article" date="2015" name="BMC Genomics">
        <title>Genome mining reveals unlocked bioactive potential of marine Gram-negative bacteria.</title>
        <authorList>
            <person name="Machado H."/>
            <person name="Sonnenschein E.C."/>
            <person name="Melchiorsen J."/>
            <person name="Gram L."/>
        </authorList>
    </citation>
    <scope>NUCLEOTIDE SEQUENCE</scope>
    <source>
        <strain evidence="3">S2052</strain>
    </source>
</reference>
<proteinExistence type="predicted"/>
<evidence type="ECO:0000259" key="2">
    <source>
        <dbReference type="Pfam" id="PF13505"/>
    </source>
</evidence>
<organism evidence="3">
    <name type="scientific">Vibrio coralliilyticus</name>
    <dbReference type="NCBI Taxonomy" id="190893"/>
    <lineage>
        <taxon>Bacteria</taxon>
        <taxon>Pseudomonadati</taxon>
        <taxon>Pseudomonadota</taxon>
        <taxon>Gammaproteobacteria</taxon>
        <taxon>Vibrionales</taxon>
        <taxon>Vibrionaceae</taxon>
        <taxon>Vibrio</taxon>
    </lineage>
</organism>
<dbReference type="SUPFAM" id="SSF56925">
    <property type="entry name" value="OMPA-like"/>
    <property type="match status" value="1"/>
</dbReference>
<evidence type="ECO:0000313" key="3">
    <source>
        <dbReference type="EMBL" id="KJY69307.1"/>
    </source>
</evidence>
<evidence type="ECO:0000256" key="1">
    <source>
        <dbReference type="ARBA" id="ARBA00022729"/>
    </source>
</evidence>
<dbReference type="Gene3D" id="2.40.160.20">
    <property type="match status" value="1"/>
</dbReference>
<protein>
    <submittedName>
        <fullName evidence="3">Membrane protein</fullName>
    </submittedName>
</protein>
<dbReference type="RefSeq" id="WP_045986924.1">
    <property type="nucleotide sequence ID" value="NZ_CP063051.1"/>
</dbReference>
<name>A0A837G2V4_9VIBR</name>
<dbReference type="InterPro" id="IPR011250">
    <property type="entry name" value="OMP/PagP_B-barrel"/>
</dbReference>